<dbReference type="Proteomes" id="UP000254716">
    <property type="component" value="Unassembled WGS sequence"/>
</dbReference>
<sequence length="149" mass="16611">MPGPCCSISLLCQNNRSVPVFRVPGFHHCRPPPVFLTSFMKCVSRKSVHHPVNTVPVVHDDSPAHPGLIPFRSDRIITIKRERTRPWTTSFFRTTCPYPKGDIFPVIQTPSPEAVHLPYLPVLRKGSLSASLTVIPHNVTTGNCRHDSA</sequence>
<protein>
    <submittedName>
        <fullName evidence="1">Uncharacterized protein</fullName>
    </submittedName>
</protein>
<accession>A0A376W9V0</accession>
<gene>
    <name evidence="1" type="ORF">NCTC9081_04953</name>
</gene>
<reference evidence="1 2" key="1">
    <citation type="submission" date="2018-06" db="EMBL/GenBank/DDBJ databases">
        <authorList>
            <consortium name="Pathogen Informatics"/>
            <person name="Doyle S."/>
        </authorList>
    </citation>
    <scope>NUCLEOTIDE SEQUENCE [LARGE SCALE GENOMIC DNA]</scope>
    <source>
        <strain evidence="1 2">NCTC9081</strain>
    </source>
</reference>
<evidence type="ECO:0000313" key="2">
    <source>
        <dbReference type="Proteomes" id="UP000254716"/>
    </source>
</evidence>
<evidence type="ECO:0000313" key="1">
    <source>
        <dbReference type="EMBL" id="STJ19420.1"/>
    </source>
</evidence>
<dbReference type="EMBL" id="UGCV01000008">
    <property type="protein sequence ID" value="STJ19420.1"/>
    <property type="molecule type" value="Genomic_DNA"/>
</dbReference>
<proteinExistence type="predicted"/>
<organism evidence="1 2">
    <name type="scientific">Escherichia coli</name>
    <dbReference type="NCBI Taxonomy" id="562"/>
    <lineage>
        <taxon>Bacteria</taxon>
        <taxon>Pseudomonadati</taxon>
        <taxon>Pseudomonadota</taxon>
        <taxon>Gammaproteobacteria</taxon>
        <taxon>Enterobacterales</taxon>
        <taxon>Enterobacteriaceae</taxon>
        <taxon>Escherichia</taxon>
    </lineage>
</organism>
<dbReference type="AlphaFoldDB" id="A0A376W9V0"/>
<name>A0A376W9V0_ECOLX</name>